<dbReference type="GO" id="GO:0005886">
    <property type="term" value="C:plasma membrane"/>
    <property type="evidence" value="ECO:0007669"/>
    <property type="project" value="UniProtKB-SubCell"/>
</dbReference>
<evidence type="ECO:0000256" key="3">
    <source>
        <dbReference type="ARBA" id="ARBA00022448"/>
    </source>
</evidence>
<evidence type="ECO:0000256" key="2">
    <source>
        <dbReference type="ARBA" id="ARBA00007069"/>
    </source>
</evidence>
<evidence type="ECO:0000256" key="6">
    <source>
        <dbReference type="ARBA" id="ARBA00022989"/>
    </source>
</evidence>
<gene>
    <name evidence="10" type="ORF">ME5_01745</name>
</gene>
<accession>J0R0X8</accession>
<dbReference type="InterPro" id="IPR000515">
    <property type="entry name" value="MetI-like"/>
</dbReference>
<feature type="transmembrane region" description="Helical" evidence="8">
    <location>
        <begin position="7"/>
        <end position="35"/>
    </location>
</feature>
<dbReference type="PANTHER" id="PTHR42929:SF1">
    <property type="entry name" value="INNER MEMBRANE ABC TRANSPORTER PERMEASE PROTEIN YDCU-RELATED"/>
    <property type="match status" value="1"/>
</dbReference>
<dbReference type="eggNOG" id="COG1176">
    <property type="taxonomic scope" value="Bacteria"/>
</dbReference>
<protein>
    <recommendedName>
        <fullName evidence="9">ABC transmembrane type-1 domain-containing protein</fullName>
    </recommendedName>
</protein>
<evidence type="ECO:0000313" key="11">
    <source>
        <dbReference type="Proteomes" id="UP000008952"/>
    </source>
</evidence>
<feature type="domain" description="ABC transmembrane type-1" evidence="9">
    <location>
        <begin position="55"/>
        <end position="263"/>
    </location>
</feature>
<dbReference type="STRING" id="1094558.ME5_01745"/>
<keyword evidence="7 8" id="KW-0472">Membrane</keyword>
<proteinExistence type="inferred from homology"/>
<dbReference type="AlphaFoldDB" id="J0R0X8"/>
<feature type="transmembrane region" description="Helical" evidence="8">
    <location>
        <begin position="92"/>
        <end position="114"/>
    </location>
</feature>
<sequence length="275" mass="29846">MRTSKIILIGFTLPAIIAFILFFLIPVTTVLWSAFEGGSRAFSQLWADRIFWNGLYGTIILAFSASLMSVCLGVCIAMVLSRLKPYQRSMALMAISLPLTFSGLIVAYGFILLLGRSGFIVMMLEKIGFDPAITGGFIYSPYGLALAYSYYLTPRVILIMLPSFINFDQNQFLAARSLGARFSRAFLDIVFPQIMPSVVASFCLTASVATGAYGTALALAGTQVNILPLLLYSKISETGTDMPGAGAVSLVLVAICTLIIAFGEMVRAYIVRRKT</sequence>
<keyword evidence="3 8" id="KW-0813">Transport</keyword>
<dbReference type="Proteomes" id="UP000008952">
    <property type="component" value="Unassembled WGS sequence"/>
</dbReference>
<dbReference type="EMBL" id="AIMB01000008">
    <property type="protein sequence ID" value="EJF89194.1"/>
    <property type="molecule type" value="Genomic_DNA"/>
</dbReference>
<evidence type="ECO:0000256" key="8">
    <source>
        <dbReference type="RuleBase" id="RU363032"/>
    </source>
</evidence>
<comment type="caution">
    <text evidence="10">The sequence shown here is derived from an EMBL/GenBank/DDBJ whole genome shotgun (WGS) entry which is preliminary data.</text>
</comment>
<dbReference type="HOGENOM" id="CLU_016047_18_6_5"/>
<evidence type="ECO:0000256" key="5">
    <source>
        <dbReference type="ARBA" id="ARBA00022692"/>
    </source>
</evidence>
<dbReference type="Pfam" id="PF00528">
    <property type="entry name" value="BPD_transp_1"/>
    <property type="match status" value="1"/>
</dbReference>
<keyword evidence="4" id="KW-1003">Cell membrane</keyword>
<evidence type="ECO:0000259" key="9">
    <source>
        <dbReference type="PROSITE" id="PS50928"/>
    </source>
</evidence>
<evidence type="ECO:0000256" key="4">
    <source>
        <dbReference type="ARBA" id="ARBA00022475"/>
    </source>
</evidence>
<evidence type="ECO:0000313" key="10">
    <source>
        <dbReference type="EMBL" id="EJF89194.1"/>
    </source>
</evidence>
<dbReference type="PANTHER" id="PTHR42929">
    <property type="entry name" value="INNER MEMBRANE ABC TRANSPORTER PERMEASE PROTEIN YDCU-RELATED-RELATED"/>
    <property type="match status" value="1"/>
</dbReference>
<dbReference type="CDD" id="cd06261">
    <property type="entry name" value="TM_PBP2"/>
    <property type="match status" value="1"/>
</dbReference>
<evidence type="ECO:0000256" key="7">
    <source>
        <dbReference type="ARBA" id="ARBA00023136"/>
    </source>
</evidence>
<feature type="transmembrane region" description="Helical" evidence="8">
    <location>
        <begin position="55"/>
        <end position="80"/>
    </location>
</feature>
<dbReference type="InterPro" id="IPR035906">
    <property type="entry name" value="MetI-like_sf"/>
</dbReference>
<dbReference type="RefSeq" id="WP_008040350.1">
    <property type="nucleotide sequence ID" value="NZ_JH725147.1"/>
</dbReference>
<keyword evidence="5 8" id="KW-0812">Transmembrane</keyword>
<dbReference type="PATRIC" id="fig|1094558.3.peg.1874"/>
<feature type="transmembrane region" description="Helical" evidence="8">
    <location>
        <begin position="244"/>
        <end position="270"/>
    </location>
</feature>
<dbReference type="Gene3D" id="1.10.3720.10">
    <property type="entry name" value="MetI-like"/>
    <property type="match status" value="1"/>
</dbReference>
<dbReference type="PROSITE" id="PS50928">
    <property type="entry name" value="ABC_TM1"/>
    <property type="match status" value="1"/>
</dbReference>
<evidence type="ECO:0000256" key="1">
    <source>
        <dbReference type="ARBA" id="ARBA00004651"/>
    </source>
</evidence>
<keyword evidence="6 8" id="KW-1133">Transmembrane helix</keyword>
<keyword evidence="11" id="KW-1185">Reference proteome</keyword>
<reference evidence="10 11" key="1">
    <citation type="submission" date="2012-03" db="EMBL/GenBank/DDBJ databases">
        <title>The Genome Sequence of Bartonella tamiae Th239.</title>
        <authorList>
            <consortium name="The Broad Institute Genome Sequencing Platform"/>
            <consortium name="The Broad Institute Genome Sequencing Center for Infectious Disease"/>
            <person name="Feldgarden M."/>
            <person name="Kirby J."/>
            <person name="Kosoy M."/>
            <person name="Birtles R."/>
            <person name="Probert W.S."/>
            <person name="Chiaraviglio L."/>
            <person name="Young S.K."/>
            <person name="Zeng Q."/>
            <person name="Gargeya S."/>
            <person name="Fitzgerald M."/>
            <person name="Haas B."/>
            <person name="Abouelleil A."/>
            <person name="Alvarado L."/>
            <person name="Arachchi H.M."/>
            <person name="Berlin A."/>
            <person name="Chapman S.B."/>
            <person name="Gearin G."/>
            <person name="Goldberg J."/>
            <person name="Griggs A."/>
            <person name="Gujja S."/>
            <person name="Hansen M."/>
            <person name="Heiman D."/>
            <person name="Howarth C."/>
            <person name="Larimer J."/>
            <person name="Lui A."/>
            <person name="MacDonald P.J.P."/>
            <person name="McCowen C."/>
            <person name="Montmayeur A."/>
            <person name="Murphy C."/>
            <person name="Neiman D."/>
            <person name="Pearson M."/>
            <person name="Priest M."/>
            <person name="Roberts A."/>
            <person name="Saif S."/>
            <person name="Shea T."/>
            <person name="Sisk P."/>
            <person name="Stolte C."/>
            <person name="Sykes S."/>
            <person name="Wortman J."/>
            <person name="Nusbaum C."/>
            <person name="Birren B."/>
        </authorList>
    </citation>
    <scope>NUCLEOTIDE SEQUENCE [LARGE SCALE GENOMIC DNA]</scope>
    <source>
        <strain evidence="10 11">Th239</strain>
    </source>
</reference>
<comment type="subcellular location">
    <subcellularLocation>
        <location evidence="1 8">Cell membrane</location>
        <topology evidence="1 8">Multi-pass membrane protein</topology>
    </subcellularLocation>
</comment>
<dbReference type="OrthoDB" id="44077at2"/>
<dbReference type="GO" id="GO:0055085">
    <property type="term" value="P:transmembrane transport"/>
    <property type="evidence" value="ECO:0007669"/>
    <property type="project" value="InterPro"/>
</dbReference>
<dbReference type="SUPFAM" id="SSF161098">
    <property type="entry name" value="MetI-like"/>
    <property type="match status" value="1"/>
</dbReference>
<comment type="similarity">
    <text evidence="2">Belongs to the binding-protein-dependent transport system permease family. CysTW subfamily.</text>
</comment>
<name>J0R0X8_9HYPH</name>
<organism evidence="10 11">
    <name type="scientific">Bartonella tamiae Th239</name>
    <dbReference type="NCBI Taxonomy" id="1094558"/>
    <lineage>
        <taxon>Bacteria</taxon>
        <taxon>Pseudomonadati</taxon>
        <taxon>Pseudomonadota</taxon>
        <taxon>Alphaproteobacteria</taxon>
        <taxon>Hyphomicrobiales</taxon>
        <taxon>Bartonellaceae</taxon>
        <taxon>Bartonella</taxon>
    </lineage>
</organism>